<dbReference type="Gramene" id="rna15582">
    <property type="protein sequence ID" value="RHN67395.1"/>
    <property type="gene ID" value="gene15582"/>
</dbReference>
<evidence type="ECO:0000313" key="3">
    <source>
        <dbReference type="EMBL" id="KEH34071.1"/>
    </source>
</evidence>
<dbReference type="Proteomes" id="UP000265566">
    <property type="component" value="Chromosome 3"/>
</dbReference>
<keyword evidence="1" id="KW-1133">Transmembrane helix</keyword>
<dbReference type="AlphaFoldDB" id="I3SMV9"/>
<reference evidence="5" key="4">
    <citation type="submission" date="2015-04" db="UniProtKB">
        <authorList>
            <consortium name="EnsemblPlants"/>
        </authorList>
    </citation>
    <scope>IDENTIFICATION</scope>
    <source>
        <strain evidence="5">cv. Jemalong A17</strain>
    </source>
</reference>
<evidence type="ECO:0000313" key="4">
    <source>
        <dbReference type="EMBL" id="RHN67395.1"/>
    </source>
</evidence>
<dbReference type="HOGENOM" id="CLU_099249_0_0_1"/>
<dbReference type="OrthoDB" id="1727102at2759"/>
<reference evidence="4" key="5">
    <citation type="journal article" date="2018" name="Nat. Plants">
        <title>Whole-genome landscape of Medicago truncatula symbiotic genes.</title>
        <authorList>
            <person name="Pecrix Y."/>
            <person name="Gamas P."/>
            <person name="Carrere S."/>
        </authorList>
    </citation>
    <scope>NUCLEOTIDE SEQUENCE</scope>
    <source>
        <tissue evidence="4">Leaves</tissue>
    </source>
</reference>
<organism evidence="2">
    <name type="scientific">Medicago truncatula</name>
    <name type="common">Barrel medic</name>
    <name type="synonym">Medicago tribuloides</name>
    <dbReference type="NCBI Taxonomy" id="3880"/>
    <lineage>
        <taxon>Eukaryota</taxon>
        <taxon>Viridiplantae</taxon>
        <taxon>Streptophyta</taxon>
        <taxon>Embryophyta</taxon>
        <taxon>Tracheophyta</taxon>
        <taxon>Spermatophyta</taxon>
        <taxon>Magnoliopsida</taxon>
        <taxon>eudicotyledons</taxon>
        <taxon>Gunneridae</taxon>
        <taxon>Pentapetalae</taxon>
        <taxon>rosids</taxon>
        <taxon>fabids</taxon>
        <taxon>Fabales</taxon>
        <taxon>Fabaceae</taxon>
        <taxon>Papilionoideae</taxon>
        <taxon>50 kb inversion clade</taxon>
        <taxon>NPAAA clade</taxon>
        <taxon>Hologalegina</taxon>
        <taxon>IRL clade</taxon>
        <taxon>Trifolieae</taxon>
        <taxon>Medicago</taxon>
    </lineage>
</organism>
<gene>
    <name evidence="5" type="primary">25489140</name>
    <name evidence="3" type="ordered locus">MTR_3g058890</name>
    <name evidence="4" type="ORF">MtrunA17_Chr3g0102291</name>
</gene>
<dbReference type="EMBL" id="CM001219">
    <property type="protein sequence ID" value="KEH34071.1"/>
    <property type="molecule type" value="Genomic_DNA"/>
</dbReference>
<keyword evidence="6" id="KW-1185">Reference proteome</keyword>
<reference evidence="3 6" key="1">
    <citation type="journal article" date="2011" name="Nature">
        <title>The Medicago genome provides insight into the evolution of rhizobial symbioses.</title>
        <authorList>
            <person name="Young N.D."/>
            <person name="Debelle F."/>
            <person name="Oldroyd G.E."/>
            <person name="Geurts R."/>
            <person name="Cannon S.B."/>
            <person name="Udvardi M.K."/>
            <person name="Benedito V.A."/>
            <person name="Mayer K.F."/>
            <person name="Gouzy J."/>
            <person name="Schoof H."/>
            <person name="Van de Peer Y."/>
            <person name="Proost S."/>
            <person name="Cook D.R."/>
            <person name="Meyers B.C."/>
            <person name="Spannagl M."/>
            <person name="Cheung F."/>
            <person name="De Mita S."/>
            <person name="Krishnakumar V."/>
            <person name="Gundlach H."/>
            <person name="Zhou S."/>
            <person name="Mudge J."/>
            <person name="Bharti A.K."/>
            <person name="Murray J.D."/>
            <person name="Naoumkina M.A."/>
            <person name="Rosen B."/>
            <person name="Silverstein K.A."/>
            <person name="Tang H."/>
            <person name="Rombauts S."/>
            <person name="Zhao P.X."/>
            <person name="Zhou P."/>
            <person name="Barbe V."/>
            <person name="Bardou P."/>
            <person name="Bechner M."/>
            <person name="Bellec A."/>
            <person name="Berger A."/>
            <person name="Berges H."/>
            <person name="Bidwell S."/>
            <person name="Bisseling T."/>
            <person name="Choisne N."/>
            <person name="Couloux A."/>
            <person name="Denny R."/>
            <person name="Deshpande S."/>
            <person name="Dai X."/>
            <person name="Doyle J.J."/>
            <person name="Dudez A.M."/>
            <person name="Farmer A.D."/>
            <person name="Fouteau S."/>
            <person name="Franken C."/>
            <person name="Gibelin C."/>
            <person name="Gish J."/>
            <person name="Goldstein S."/>
            <person name="Gonzalez A.J."/>
            <person name="Green P.J."/>
            <person name="Hallab A."/>
            <person name="Hartog M."/>
            <person name="Hua A."/>
            <person name="Humphray S.J."/>
            <person name="Jeong D.H."/>
            <person name="Jing Y."/>
            <person name="Jocker A."/>
            <person name="Kenton S.M."/>
            <person name="Kim D.J."/>
            <person name="Klee K."/>
            <person name="Lai H."/>
            <person name="Lang C."/>
            <person name="Lin S."/>
            <person name="Macmil S.L."/>
            <person name="Magdelenat G."/>
            <person name="Matthews L."/>
            <person name="McCorrison J."/>
            <person name="Monaghan E.L."/>
            <person name="Mun J.H."/>
            <person name="Najar F.Z."/>
            <person name="Nicholson C."/>
            <person name="Noirot C."/>
            <person name="O'Bleness M."/>
            <person name="Paule C.R."/>
            <person name="Poulain J."/>
            <person name="Prion F."/>
            <person name="Qin B."/>
            <person name="Qu C."/>
            <person name="Retzel E.F."/>
            <person name="Riddle C."/>
            <person name="Sallet E."/>
            <person name="Samain S."/>
            <person name="Samson N."/>
            <person name="Sanders I."/>
            <person name="Saurat O."/>
            <person name="Scarpelli C."/>
            <person name="Schiex T."/>
            <person name="Segurens B."/>
            <person name="Severin A.J."/>
            <person name="Sherrier D.J."/>
            <person name="Shi R."/>
            <person name="Sims S."/>
            <person name="Singer S.R."/>
            <person name="Sinharoy S."/>
            <person name="Sterck L."/>
            <person name="Viollet A."/>
            <person name="Wang B.B."/>
            <person name="Wang K."/>
            <person name="Wang M."/>
            <person name="Wang X."/>
            <person name="Warfsmann J."/>
            <person name="Weissenbach J."/>
            <person name="White D.D."/>
            <person name="White J.D."/>
            <person name="Wiley G.B."/>
            <person name="Wincker P."/>
            <person name="Xing Y."/>
            <person name="Yang L."/>
            <person name="Yao Z."/>
            <person name="Ying F."/>
            <person name="Zhai J."/>
            <person name="Zhou L."/>
            <person name="Zuber A."/>
            <person name="Denarie J."/>
            <person name="Dixon R.A."/>
            <person name="May G.D."/>
            <person name="Schwartz D.C."/>
            <person name="Rogers J."/>
            <person name="Quetier F."/>
            <person name="Town C.D."/>
            <person name="Roe B.A."/>
        </authorList>
    </citation>
    <scope>NUCLEOTIDE SEQUENCE [LARGE SCALE GENOMIC DNA]</scope>
    <source>
        <strain evidence="3">A17</strain>
        <strain evidence="5 6">cv. Jemalong A17</strain>
    </source>
</reference>
<evidence type="ECO:0000313" key="6">
    <source>
        <dbReference type="Proteomes" id="UP000002051"/>
    </source>
</evidence>
<dbReference type="EnsemblPlants" id="KEH34071">
    <property type="protein sequence ID" value="KEH34071"/>
    <property type="gene ID" value="MTR_3g058890"/>
</dbReference>
<reference evidence="2" key="2">
    <citation type="submission" date="2012-05" db="EMBL/GenBank/DDBJ databases">
        <authorList>
            <person name="Krishnakumar V."/>
            <person name="Cheung F."/>
            <person name="Xiao Y."/>
            <person name="Chan A."/>
            <person name="Moskal W.A."/>
            <person name="Town C.D."/>
        </authorList>
    </citation>
    <scope>NUCLEOTIDE SEQUENCE</scope>
</reference>
<evidence type="ECO:0000313" key="2">
    <source>
        <dbReference type="EMBL" id="AFK41601.1"/>
    </source>
</evidence>
<sequence length="221" mass="25742">MNQLNSHRISFLSRSIKAQNYLIKLTPFLVSLSLITFIVSPSSLISFLHHFNFYFSTFSLQLFTHTIDKNCMFLICNGLLVFVGITRSLSWSSSIDESSNYVKEPMLVVKDKTNEPNNEENIEDEYTMEIKYSSEKAEEGVEEEKRSSILVLDQEEGVEEESRLFGERNEEEDKKSEIVKRVENEEVLEEANLVLSTEELNKKFDDFIKKMKKDLRIEAQK</sequence>
<protein>
    <submittedName>
        <fullName evidence="3">Transmembrane protein, putative</fullName>
    </submittedName>
</protein>
<evidence type="ECO:0000256" key="1">
    <source>
        <dbReference type="SAM" id="Phobius"/>
    </source>
</evidence>
<name>I3SMV9_MEDTR</name>
<dbReference type="PANTHER" id="PTHR34947:SF2">
    <property type="entry name" value="TRANSMEMBRANE PROTEIN"/>
    <property type="match status" value="1"/>
</dbReference>
<dbReference type="KEGG" id="mtr:25489140"/>
<dbReference type="EMBL" id="PSQE01000003">
    <property type="protein sequence ID" value="RHN67395.1"/>
    <property type="molecule type" value="Genomic_DNA"/>
</dbReference>
<evidence type="ECO:0000313" key="5">
    <source>
        <dbReference type="EnsemblPlants" id="KEH34071"/>
    </source>
</evidence>
<dbReference type="EMBL" id="BT141807">
    <property type="protein sequence ID" value="AFK41601.1"/>
    <property type="molecule type" value="mRNA"/>
</dbReference>
<feature type="transmembrane region" description="Helical" evidence="1">
    <location>
        <begin position="21"/>
        <end position="39"/>
    </location>
</feature>
<reference evidence="3 6" key="3">
    <citation type="journal article" date="2014" name="BMC Genomics">
        <title>An improved genome release (version Mt4.0) for the model legume Medicago truncatula.</title>
        <authorList>
            <person name="Tang H."/>
            <person name="Krishnakumar V."/>
            <person name="Bidwell S."/>
            <person name="Rosen B."/>
            <person name="Chan A."/>
            <person name="Zhou S."/>
            <person name="Gentzbittel L."/>
            <person name="Childs K.L."/>
            <person name="Yandell M."/>
            <person name="Gundlach H."/>
            <person name="Mayer K.F."/>
            <person name="Schwartz D.C."/>
            <person name="Town C.D."/>
        </authorList>
    </citation>
    <scope>GENOME REANNOTATION</scope>
    <source>
        <strain evidence="3">A17</strain>
        <strain evidence="5 6">cv. Jemalong A17</strain>
    </source>
</reference>
<accession>I3SMV9</accession>
<keyword evidence="1" id="KW-0472">Membrane</keyword>
<dbReference type="PANTHER" id="PTHR34947">
    <property type="entry name" value="TRANSMEMBRANE PROTEIN"/>
    <property type="match status" value="1"/>
</dbReference>
<dbReference type="Proteomes" id="UP000002051">
    <property type="component" value="Chromosome 3"/>
</dbReference>
<keyword evidence="1 3" id="KW-0812">Transmembrane</keyword>
<proteinExistence type="evidence at transcript level"/>